<comment type="caution">
    <text evidence="1">The sequence shown here is derived from an EMBL/GenBank/DDBJ whole genome shotgun (WGS) entry which is preliminary data.</text>
</comment>
<dbReference type="EMBL" id="JAESDN010000010">
    <property type="protein sequence ID" value="KAG7044571.1"/>
    <property type="molecule type" value="Genomic_DNA"/>
</dbReference>
<evidence type="ECO:0000313" key="2">
    <source>
        <dbReference type="Proteomes" id="UP000699042"/>
    </source>
</evidence>
<proteinExistence type="predicted"/>
<feature type="non-terminal residue" evidence="1">
    <location>
        <position position="44"/>
    </location>
</feature>
<reference evidence="1" key="1">
    <citation type="submission" date="2021-05" db="EMBL/GenBank/DDBJ databases">
        <title>Comparative genomics of three Colletotrichum scovillei strains and genetic complementation revealed genes involved fungal growth and virulence on chili pepper.</title>
        <authorList>
            <person name="Hsieh D.-K."/>
            <person name="Chuang S.-C."/>
            <person name="Chen C.-Y."/>
            <person name="Chao Y.-T."/>
            <person name="Lu M.-Y.J."/>
            <person name="Lee M.-H."/>
            <person name="Shih M.-C."/>
        </authorList>
    </citation>
    <scope>NUCLEOTIDE SEQUENCE</scope>
    <source>
        <strain evidence="1">Coll-153</strain>
    </source>
</reference>
<accession>A0A9P7R0M4</accession>
<gene>
    <name evidence="1" type="ORF">JMJ77_004033</name>
</gene>
<name>A0A9P7R0M4_9PEZI</name>
<organism evidence="1 2">
    <name type="scientific">Colletotrichum scovillei</name>
    <dbReference type="NCBI Taxonomy" id="1209932"/>
    <lineage>
        <taxon>Eukaryota</taxon>
        <taxon>Fungi</taxon>
        <taxon>Dikarya</taxon>
        <taxon>Ascomycota</taxon>
        <taxon>Pezizomycotina</taxon>
        <taxon>Sordariomycetes</taxon>
        <taxon>Hypocreomycetidae</taxon>
        <taxon>Glomerellales</taxon>
        <taxon>Glomerellaceae</taxon>
        <taxon>Colletotrichum</taxon>
        <taxon>Colletotrichum acutatum species complex</taxon>
    </lineage>
</organism>
<dbReference type="Proteomes" id="UP000699042">
    <property type="component" value="Unassembled WGS sequence"/>
</dbReference>
<protein>
    <submittedName>
        <fullName evidence="1">Uncharacterized protein</fullName>
    </submittedName>
</protein>
<keyword evidence="2" id="KW-1185">Reference proteome</keyword>
<sequence length="44" mass="4494">MRSPTIASVLAVGNYCDNSSYTVRAAIRNAAPLTSSCNGPVHGA</sequence>
<evidence type="ECO:0000313" key="1">
    <source>
        <dbReference type="EMBL" id="KAG7044571.1"/>
    </source>
</evidence>
<dbReference type="AlphaFoldDB" id="A0A9P7R0M4"/>